<dbReference type="Pfam" id="PF25583">
    <property type="entry name" value="WCX"/>
    <property type="match status" value="1"/>
</dbReference>
<evidence type="ECO:0000313" key="3">
    <source>
        <dbReference type="Proteomes" id="UP000468928"/>
    </source>
</evidence>
<comment type="caution">
    <text evidence="2">The sequence shown here is derived from an EMBL/GenBank/DDBJ whole genome shotgun (WGS) entry which is preliminary data.</text>
</comment>
<protein>
    <submittedName>
        <fullName evidence="2">WYL domain-containing protein</fullName>
    </submittedName>
</protein>
<dbReference type="PANTHER" id="PTHR34580:SF1">
    <property type="entry name" value="PROTEIN PAFC"/>
    <property type="match status" value="1"/>
</dbReference>
<proteinExistence type="predicted"/>
<organism evidence="2 3">
    <name type="scientific">Nocardia cyriacigeorgica</name>
    <dbReference type="NCBI Taxonomy" id="135487"/>
    <lineage>
        <taxon>Bacteria</taxon>
        <taxon>Bacillati</taxon>
        <taxon>Actinomycetota</taxon>
        <taxon>Actinomycetes</taxon>
        <taxon>Mycobacteriales</taxon>
        <taxon>Nocardiaceae</taxon>
        <taxon>Nocardia</taxon>
    </lineage>
</organism>
<accession>A0A6P1DFD4</accession>
<dbReference type="InterPro" id="IPR057727">
    <property type="entry name" value="WCX_dom"/>
</dbReference>
<gene>
    <name evidence="2" type="ORF">GV789_23065</name>
</gene>
<feature type="domain" description="WCX" evidence="1">
    <location>
        <begin position="133"/>
        <end position="208"/>
    </location>
</feature>
<sequence>DDLLPGLGQIEIFRPVRCLRGHDHLADAFDAKCPPAAVSARDQVPDAVLVDQPQRIHQPLRLLSGASPVAETNLVALHDRPLQGTDRGRRTFRVERISEMVVTAETADRPEDFDLSEAWQQVVDEVERHRSTTAATVLISARLLPILRNQQGRHCVVDGPIDDGRIRTRVTAPTAWMVAQQLAGWGASIEVVGPPEVRAELARIGAELVGSYAAAGPVS</sequence>
<reference evidence="2 3" key="1">
    <citation type="submission" date="2020-01" db="EMBL/GenBank/DDBJ databases">
        <title>Genetics and antimicrobial susceptibilities of Nocardia species isolated from the soil; a comparison with species isolated from humans.</title>
        <authorList>
            <person name="Carrasco G."/>
            <person name="Monzon S."/>
            <person name="Sansegundo M."/>
            <person name="Garcia E."/>
            <person name="Garrido N."/>
            <person name="Medina M.J."/>
            <person name="Villalon P."/>
            <person name="Ramirez-Arocha A.C."/>
            <person name="Jimenez P."/>
            <person name="Cuesta I."/>
            <person name="Valdezate S."/>
        </authorList>
    </citation>
    <scope>NUCLEOTIDE SEQUENCE [LARGE SCALE GENOMIC DNA]</scope>
    <source>
        <strain evidence="2 3">CNM20110639</strain>
    </source>
</reference>
<evidence type="ECO:0000259" key="1">
    <source>
        <dbReference type="Pfam" id="PF25583"/>
    </source>
</evidence>
<dbReference type="AlphaFoldDB" id="A0A6P1DFD4"/>
<dbReference type="InterPro" id="IPR051534">
    <property type="entry name" value="CBASS_pafABC_assoc_protein"/>
</dbReference>
<dbReference type="EMBL" id="JAAGUZ010000078">
    <property type="protein sequence ID" value="NEW47303.1"/>
    <property type="molecule type" value="Genomic_DNA"/>
</dbReference>
<evidence type="ECO:0000313" key="2">
    <source>
        <dbReference type="EMBL" id="NEW47303.1"/>
    </source>
</evidence>
<name>A0A6P1DFD4_9NOCA</name>
<dbReference type="PANTHER" id="PTHR34580">
    <property type="match status" value="1"/>
</dbReference>
<feature type="non-terminal residue" evidence="2">
    <location>
        <position position="1"/>
    </location>
</feature>
<dbReference type="Proteomes" id="UP000468928">
    <property type="component" value="Unassembled WGS sequence"/>
</dbReference>